<proteinExistence type="inferred from homology"/>
<dbReference type="AlphaFoldDB" id="A0A498IYM8"/>
<feature type="compositionally biased region" description="Low complexity" evidence="2">
    <location>
        <begin position="235"/>
        <end position="244"/>
    </location>
</feature>
<accession>A0A498IYM8</accession>
<keyword evidence="5" id="KW-1185">Reference proteome</keyword>
<dbReference type="EMBL" id="RDQH01000336">
    <property type="protein sequence ID" value="RXH87457.1"/>
    <property type="molecule type" value="Genomic_DNA"/>
</dbReference>
<comment type="similarity">
    <text evidence="1">Belongs to the LOB domain-containing protein family.</text>
</comment>
<evidence type="ECO:0000256" key="2">
    <source>
        <dbReference type="SAM" id="MobiDB-lite"/>
    </source>
</evidence>
<dbReference type="PANTHER" id="PTHR31304">
    <property type="entry name" value="LOB DOMAIN-CONTAINING PROTEIN 38"/>
    <property type="match status" value="1"/>
</dbReference>
<dbReference type="Proteomes" id="UP000290289">
    <property type="component" value="Chromosome 10"/>
</dbReference>
<dbReference type="Pfam" id="PF03195">
    <property type="entry name" value="LOB"/>
    <property type="match status" value="1"/>
</dbReference>
<protein>
    <recommendedName>
        <fullName evidence="3">LOB domain-containing protein</fullName>
    </recommendedName>
</protein>
<evidence type="ECO:0000313" key="4">
    <source>
        <dbReference type="EMBL" id="RXH87457.1"/>
    </source>
</evidence>
<sequence length="268" mass="30227">MSCNGCRVLRKGCSDNCILRQCLQWMEDPQAQAHATVFVAKFFGRSGLFSFINAVSESQRPGIYKVFPYQIKFEVCAYRRSHCNTLFLHDDLSSMQKYLSMQWTSDLNRHMCSLIFEAVGRTINPVNGATGLLLSGKWDVCQAAIETVLRGGALEPLPEYIRDNHYVREHQVRVEQRQSTKKKRPNFAVDDIEDDVANFQPPDLNLCLTSAAGLTSMTKRRDCRAATPSVEDSETTTLGSSSSENNCTAGNLERTKLLRINYLKPPIF</sequence>
<comment type="caution">
    <text evidence="4">The sequence shown here is derived from an EMBL/GenBank/DDBJ whole genome shotgun (WGS) entry which is preliminary data.</text>
</comment>
<evidence type="ECO:0000256" key="1">
    <source>
        <dbReference type="ARBA" id="ARBA00005474"/>
    </source>
</evidence>
<gene>
    <name evidence="4" type="ORF">DVH24_034357</name>
</gene>
<feature type="domain" description="LOB" evidence="3">
    <location>
        <begin position="1"/>
        <end position="107"/>
    </location>
</feature>
<dbReference type="InterPro" id="IPR004883">
    <property type="entry name" value="LOB"/>
</dbReference>
<organism evidence="4 5">
    <name type="scientific">Malus domestica</name>
    <name type="common">Apple</name>
    <name type="synonym">Pyrus malus</name>
    <dbReference type="NCBI Taxonomy" id="3750"/>
    <lineage>
        <taxon>Eukaryota</taxon>
        <taxon>Viridiplantae</taxon>
        <taxon>Streptophyta</taxon>
        <taxon>Embryophyta</taxon>
        <taxon>Tracheophyta</taxon>
        <taxon>Spermatophyta</taxon>
        <taxon>Magnoliopsida</taxon>
        <taxon>eudicotyledons</taxon>
        <taxon>Gunneridae</taxon>
        <taxon>Pentapetalae</taxon>
        <taxon>rosids</taxon>
        <taxon>fabids</taxon>
        <taxon>Rosales</taxon>
        <taxon>Rosaceae</taxon>
        <taxon>Amygdaloideae</taxon>
        <taxon>Maleae</taxon>
        <taxon>Malus</taxon>
    </lineage>
</organism>
<feature type="region of interest" description="Disordered" evidence="2">
    <location>
        <begin position="225"/>
        <end position="248"/>
    </location>
</feature>
<evidence type="ECO:0000259" key="3">
    <source>
        <dbReference type="PROSITE" id="PS50891"/>
    </source>
</evidence>
<dbReference type="PANTHER" id="PTHR31304:SF1">
    <property type="entry name" value="LOB DOMAIN-CONTAINING PROTEIN 39"/>
    <property type="match status" value="1"/>
</dbReference>
<reference evidence="4 5" key="1">
    <citation type="submission" date="2018-10" db="EMBL/GenBank/DDBJ databases">
        <title>A high-quality apple genome assembly.</title>
        <authorList>
            <person name="Hu J."/>
        </authorList>
    </citation>
    <scope>NUCLEOTIDE SEQUENCE [LARGE SCALE GENOMIC DNA]</scope>
    <source>
        <strain evidence="5">cv. HFTH1</strain>
        <tissue evidence="4">Young leaf</tissue>
    </source>
</reference>
<evidence type="ECO:0000313" key="5">
    <source>
        <dbReference type="Proteomes" id="UP000290289"/>
    </source>
</evidence>
<dbReference type="GO" id="GO:0010468">
    <property type="term" value="P:regulation of gene expression"/>
    <property type="evidence" value="ECO:0007669"/>
    <property type="project" value="TreeGrafter"/>
</dbReference>
<name>A0A498IYM8_MALDO</name>
<dbReference type="PROSITE" id="PS50891">
    <property type="entry name" value="LOB"/>
    <property type="match status" value="1"/>
</dbReference>